<dbReference type="EMBL" id="JH992969">
    <property type="protein sequence ID" value="EKX53633.1"/>
    <property type="molecule type" value="Genomic_DNA"/>
</dbReference>
<evidence type="ECO:0000313" key="2">
    <source>
        <dbReference type="EMBL" id="EKX53633.1"/>
    </source>
</evidence>
<name>L1JZT3_GUITC</name>
<keyword evidence="4" id="KW-1185">Reference proteome</keyword>
<evidence type="ECO:0000256" key="1">
    <source>
        <dbReference type="SAM" id="SignalP"/>
    </source>
</evidence>
<evidence type="ECO:0000313" key="3">
    <source>
        <dbReference type="EnsemblProtists" id="EKX53633"/>
    </source>
</evidence>
<proteinExistence type="predicted"/>
<reference evidence="3" key="3">
    <citation type="submission" date="2016-03" db="UniProtKB">
        <authorList>
            <consortium name="EnsemblProtists"/>
        </authorList>
    </citation>
    <scope>IDENTIFICATION</scope>
</reference>
<evidence type="ECO:0000313" key="4">
    <source>
        <dbReference type="Proteomes" id="UP000011087"/>
    </source>
</evidence>
<dbReference type="Proteomes" id="UP000011087">
    <property type="component" value="Unassembled WGS sequence"/>
</dbReference>
<feature type="signal peptide" evidence="1">
    <location>
        <begin position="1"/>
        <end position="25"/>
    </location>
</feature>
<reference evidence="4" key="2">
    <citation type="submission" date="2012-11" db="EMBL/GenBank/DDBJ databases">
        <authorList>
            <person name="Kuo A."/>
            <person name="Curtis B.A."/>
            <person name="Tanifuji G."/>
            <person name="Burki F."/>
            <person name="Gruber A."/>
            <person name="Irimia M."/>
            <person name="Maruyama S."/>
            <person name="Arias M.C."/>
            <person name="Ball S.G."/>
            <person name="Gile G.H."/>
            <person name="Hirakawa Y."/>
            <person name="Hopkins J.F."/>
            <person name="Rensing S.A."/>
            <person name="Schmutz J."/>
            <person name="Symeonidi A."/>
            <person name="Elias M."/>
            <person name="Eveleigh R.J."/>
            <person name="Herman E.K."/>
            <person name="Klute M.J."/>
            <person name="Nakayama T."/>
            <person name="Obornik M."/>
            <person name="Reyes-Prieto A."/>
            <person name="Armbrust E.V."/>
            <person name="Aves S.J."/>
            <person name="Beiko R.G."/>
            <person name="Coutinho P."/>
            <person name="Dacks J.B."/>
            <person name="Durnford D.G."/>
            <person name="Fast N.M."/>
            <person name="Green B.R."/>
            <person name="Grisdale C."/>
            <person name="Hempe F."/>
            <person name="Henrissat B."/>
            <person name="Hoppner M.P."/>
            <person name="Ishida K.-I."/>
            <person name="Kim E."/>
            <person name="Koreny L."/>
            <person name="Kroth P.G."/>
            <person name="Liu Y."/>
            <person name="Malik S.-B."/>
            <person name="Maier U.G."/>
            <person name="McRose D."/>
            <person name="Mock T."/>
            <person name="Neilson J.A."/>
            <person name="Onodera N.T."/>
            <person name="Poole A.M."/>
            <person name="Pritham E.J."/>
            <person name="Richards T.A."/>
            <person name="Rocap G."/>
            <person name="Roy S.W."/>
            <person name="Sarai C."/>
            <person name="Schaack S."/>
            <person name="Shirato S."/>
            <person name="Slamovits C.H."/>
            <person name="Spencer D.F."/>
            <person name="Suzuki S."/>
            <person name="Worden A.Z."/>
            <person name="Zauner S."/>
            <person name="Barry K."/>
            <person name="Bell C."/>
            <person name="Bharti A.K."/>
            <person name="Crow J.A."/>
            <person name="Grimwood J."/>
            <person name="Kramer R."/>
            <person name="Lindquist E."/>
            <person name="Lucas S."/>
            <person name="Salamov A."/>
            <person name="McFadden G.I."/>
            <person name="Lane C.E."/>
            <person name="Keeling P.J."/>
            <person name="Gray M.W."/>
            <person name="Grigoriev I.V."/>
            <person name="Archibald J.M."/>
        </authorList>
    </citation>
    <scope>NUCLEOTIDE SEQUENCE</scope>
    <source>
        <strain evidence="4">CCMP2712</strain>
    </source>
</reference>
<accession>L1JZT3</accession>
<dbReference type="GeneID" id="17310516"/>
<keyword evidence="1" id="KW-0732">Signal</keyword>
<reference evidence="2 4" key="1">
    <citation type="journal article" date="2012" name="Nature">
        <title>Algal genomes reveal evolutionary mosaicism and the fate of nucleomorphs.</title>
        <authorList>
            <consortium name="DOE Joint Genome Institute"/>
            <person name="Curtis B.A."/>
            <person name="Tanifuji G."/>
            <person name="Burki F."/>
            <person name="Gruber A."/>
            <person name="Irimia M."/>
            <person name="Maruyama S."/>
            <person name="Arias M.C."/>
            <person name="Ball S.G."/>
            <person name="Gile G.H."/>
            <person name="Hirakawa Y."/>
            <person name="Hopkins J.F."/>
            <person name="Kuo A."/>
            <person name="Rensing S.A."/>
            <person name="Schmutz J."/>
            <person name="Symeonidi A."/>
            <person name="Elias M."/>
            <person name="Eveleigh R.J."/>
            <person name="Herman E.K."/>
            <person name="Klute M.J."/>
            <person name="Nakayama T."/>
            <person name="Obornik M."/>
            <person name="Reyes-Prieto A."/>
            <person name="Armbrust E.V."/>
            <person name="Aves S.J."/>
            <person name="Beiko R.G."/>
            <person name="Coutinho P."/>
            <person name="Dacks J.B."/>
            <person name="Durnford D.G."/>
            <person name="Fast N.M."/>
            <person name="Green B.R."/>
            <person name="Grisdale C.J."/>
            <person name="Hempel F."/>
            <person name="Henrissat B."/>
            <person name="Hoppner M.P."/>
            <person name="Ishida K."/>
            <person name="Kim E."/>
            <person name="Koreny L."/>
            <person name="Kroth P.G."/>
            <person name="Liu Y."/>
            <person name="Malik S.B."/>
            <person name="Maier U.G."/>
            <person name="McRose D."/>
            <person name="Mock T."/>
            <person name="Neilson J.A."/>
            <person name="Onodera N.T."/>
            <person name="Poole A.M."/>
            <person name="Pritham E.J."/>
            <person name="Richards T.A."/>
            <person name="Rocap G."/>
            <person name="Roy S.W."/>
            <person name="Sarai C."/>
            <person name="Schaack S."/>
            <person name="Shirato S."/>
            <person name="Slamovits C.H."/>
            <person name="Spencer D.F."/>
            <person name="Suzuki S."/>
            <person name="Worden A.Z."/>
            <person name="Zauner S."/>
            <person name="Barry K."/>
            <person name="Bell C."/>
            <person name="Bharti A.K."/>
            <person name="Crow J.A."/>
            <person name="Grimwood J."/>
            <person name="Kramer R."/>
            <person name="Lindquist E."/>
            <person name="Lucas S."/>
            <person name="Salamov A."/>
            <person name="McFadden G.I."/>
            <person name="Lane C.E."/>
            <person name="Keeling P.J."/>
            <person name="Gray M.W."/>
            <person name="Grigoriev I.V."/>
            <person name="Archibald J.M."/>
        </authorList>
    </citation>
    <scope>NUCLEOTIDE SEQUENCE</scope>
    <source>
        <strain evidence="2 4">CCMP2712</strain>
    </source>
</reference>
<dbReference type="OrthoDB" id="428346at2759"/>
<dbReference type="Gene3D" id="3.40.50.11340">
    <property type="match status" value="1"/>
</dbReference>
<dbReference type="HOGENOM" id="CLU_668098_0_0_1"/>
<dbReference type="PaxDb" id="55529-EKX53633"/>
<organism evidence="2">
    <name type="scientific">Guillardia theta (strain CCMP2712)</name>
    <name type="common">Cryptophyte</name>
    <dbReference type="NCBI Taxonomy" id="905079"/>
    <lineage>
        <taxon>Eukaryota</taxon>
        <taxon>Cryptophyceae</taxon>
        <taxon>Pyrenomonadales</taxon>
        <taxon>Geminigeraceae</taxon>
        <taxon>Guillardia</taxon>
    </lineage>
</organism>
<dbReference type="AlphaFoldDB" id="L1JZT3"/>
<sequence>MSTSQRVRVAFLIAASLMKFPQTWSRATEPWVEILSPQPAQLFVEGQFSSIMLHFVVHGVELGADSVAAHVFVIRNAISYGGDAFRGREELRSSPHHVVLEQETKLQLDHQWLDLGLHQVRVHLVDMKQGREIAESACFFEVRLPVEQEEKENKVPAEIMTDAFEDKVVERWDQTMGESAEEVLARYSMLHHDILHGKVPEEQRRYLVLNQQAGGLGNRLGSILSGLLFAILSNRAMLVYWDVSSYLQNGDVEHGGIRWNFKDEEEIKEVIGNAALEGIHYTDMGELSEYLVCGRYDTSDDASADVSTMTTIRITNPHYYIPLIMSNPFYRRRLLSVFGGKPAHVLFNYLFKLVPYLKEKVDAAKSAWKGKQMIGAELGDGMEFEDDEDVVARSANQTSSILREDNARRRPG</sequence>
<dbReference type="KEGG" id="gtt:GUITHDRAFT_100617"/>
<feature type="chain" id="PRO_5008771986" evidence="1">
    <location>
        <begin position="26"/>
        <end position="412"/>
    </location>
</feature>
<gene>
    <name evidence="2" type="ORF">GUITHDRAFT_100617</name>
</gene>
<dbReference type="RefSeq" id="XP_005840613.1">
    <property type="nucleotide sequence ID" value="XM_005840556.1"/>
</dbReference>
<protein>
    <submittedName>
        <fullName evidence="2 3">Uncharacterized protein</fullName>
    </submittedName>
</protein>
<dbReference type="EnsemblProtists" id="EKX53633">
    <property type="protein sequence ID" value="EKX53633"/>
    <property type="gene ID" value="GUITHDRAFT_100617"/>
</dbReference>